<gene>
    <name evidence="1" type="ORF">PLEOSDRAFT_1112444</name>
</gene>
<dbReference type="Proteomes" id="UP000027073">
    <property type="component" value="Unassembled WGS sequence"/>
</dbReference>
<organism evidence="1 2">
    <name type="scientific">Pleurotus ostreatus (strain PC15)</name>
    <name type="common">Oyster mushroom</name>
    <dbReference type="NCBI Taxonomy" id="1137138"/>
    <lineage>
        <taxon>Eukaryota</taxon>
        <taxon>Fungi</taxon>
        <taxon>Dikarya</taxon>
        <taxon>Basidiomycota</taxon>
        <taxon>Agaricomycotina</taxon>
        <taxon>Agaricomycetes</taxon>
        <taxon>Agaricomycetidae</taxon>
        <taxon>Agaricales</taxon>
        <taxon>Pleurotineae</taxon>
        <taxon>Pleurotaceae</taxon>
        <taxon>Pleurotus</taxon>
    </lineage>
</organism>
<reference evidence="2" key="1">
    <citation type="journal article" date="2014" name="Proc. Natl. Acad. Sci. U.S.A.">
        <title>Extensive sampling of basidiomycete genomes demonstrates inadequacy of the white-rot/brown-rot paradigm for wood decay fungi.</title>
        <authorList>
            <person name="Riley R."/>
            <person name="Salamov A.A."/>
            <person name="Brown D.W."/>
            <person name="Nagy L.G."/>
            <person name="Floudas D."/>
            <person name="Held B.W."/>
            <person name="Levasseur A."/>
            <person name="Lombard V."/>
            <person name="Morin E."/>
            <person name="Otillar R."/>
            <person name="Lindquist E.A."/>
            <person name="Sun H."/>
            <person name="LaButti K.M."/>
            <person name="Schmutz J."/>
            <person name="Jabbour D."/>
            <person name="Luo H."/>
            <person name="Baker S.E."/>
            <person name="Pisabarro A.G."/>
            <person name="Walton J.D."/>
            <person name="Blanchette R.A."/>
            <person name="Henrissat B."/>
            <person name="Martin F."/>
            <person name="Cullen D."/>
            <person name="Hibbett D.S."/>
            <person name="Grigoriev I.V."/>
        </authorList>
    </citation>
    <scope>NUCLEOTIDE SEQUENCE [LARGE SCALE GENOMIC DNA]</scope>
    <source>
        <strain evidence="2">PC15</strain>
    </source>
</reference>
<dbReference type="HOGENOM" id="CLU_2307202_0_0_1"/>
<dbReference type="InParanoid" id="A0A067NP44"/>
<sequence>MATPDNLNTALKDVVRRQGLRGDFFAASQLGGIAGGHRNIKTTINGGEGGGDYESQTCENGCSELYKSFGQLEEMRMTLEGIVQNVDDMIKDLEEKLHVR</sequence>
<evidence type="ECO:0000313" key="2">
    <source>
        <dbReference type="Proteomes" id="UP000027073"/>
    </source>
</evidence>
<protein>
    <submittedName>
        <fullName evidence="1">Uncharacterized protein</fullName>
    </submittedName>
</protein>
<accession>A0A067NP44</accession>
<proteinExistence type="predicted"/>
<dbReference type="VEuPathDB" id="FungiDB:PLEOSDRAFT_1112444"/>
<dbReference type="AlphaFoldDB" id="A0A067NP44"/>
<name>A0A067NP44_PLEO1</name>
<dbReference type="EMBL" id="KL198007">
    <property type="protein sequence ID" value="KDQ29813.1"/>
    <property type="molecule type" value="Genomic_DNA"/>
</dbReference>
<evidence type="ECO:0000313" key="1">
    <source>
        <dbReference type="EMBL" id="KDQ29813.1"/>
    </source>
</evidence>